<feature type="compositionally biased region" description="Low complexity" evidence="5">
    <location>
        <begin position="254"/>
        <end position="265"/>
    </location>
</feature>
<dbReference type="InterPro" id="IPR001441">
    <property type="entry name" value="UPP_synth-like"/>
</dbReference>
<dbReference type="HAMAP" id="MF_01139">
    <property type="entry name" value="ISPT"/>
    <property type="match status" value="1"/>
</dbReference>
<evidence type="ECO:0000256" key="4">
    <source>
        <dbReference type="HAMAP-Rule" id="MF_01139"/>
    </source>
</evidence>
<dbReference type="GO" id="GO:0005829">
    <property type="term" value="C:cytosol"/>
    <property type="evidence" value="ECO:0007669"/>
    <property type="project" value="TreeGrafter"/>
</dbReference>
<feature type="binding site" evidence="4">
    <location>
        <position position="661"/>
    </location>
    <ligand>
        <name>Mg(2+)</name>
        <dbReference type="ChEBI" id="CHEBI:18420"/>
    </ligand>
</feature>
<feature type="binding site" evidence="4">
    <location>
        <position position="674"/>
    </location>
    <ligand>
        <name>substrate</name>
    </ligand>
</feature>
<keyword evidence="6" id="KW-0472">Membrane</keyword>
<protein>
    <recommendedName>
        <fullName evidence="4">Isoprenyl transferase</fullName>
        <ecNumber evidence="4">2.5.1.-</ecNumber>
    </recommendedName>
</protein>
<evidence type="ECO:0000313" key="8">
    <source>
        <dbReference type="Proteomes" id="UP000622166"/>
    </source>
</evidence>
<keyword evidence="6" id="KW-1133">Transmembrane helix</keyword>
<feature type="region of interest" description="Disordered" evidence="5">
    <location>
        <begin position="622"/>
        <end position="650"/>
    </location>
</feature>
<gene>
    <name evidence="7" type="ORF">GCM10010365_25660</name>
</gene>
<comment type="caution">
    <text evidence="7">The sequence shown here is derived from an EMBL/GenBank/DDBJ whole genome shotgun (WGS) entry which is preliminary data.</text>
</comment>
<feature type="binding site" evidence="4">
    <location>
        <position position="666"/>
    </location>
    <ligand>
        <name>substrate</name>
    </ligand>
</feature>
<dbReference type="GO" id="GO:0016094">
    <property type="term" value="P:polyprenol biosynthetic process"/>
    <property type="evidence" value="ECO:0007669"/>
    <property type="project" value="TreeGrafter"/>
</dbReference>
<feature type="region of interest" description="Disordered" evidence="5">
    <location>
        <begin position="254"/>
        <end position="287"/>
    </location>
</feature>
<dbReference type="SUPFAM" id="SSF64005">
    <property type="entry name" value="Undecaprenyl diphosphate synthase"/>
    <property type="match status" value="1"/>
</dbReference>
<feature type="transmembrane region" description="Helical" evidence="6">
    <location>
        <begin position="230"/>
        <end position="249"/>
    </location>
</feature>
<dbReference type="GO" id="GO:0000287">
    <property type="term" value="F:magnesium ion binding"/>
    <property type="evidence" value="ECO:0007669"/>
    <property type="project" value="UniProtKB-UniRule"/>
</dbReference>
<feature type="active site" description="Proton acceptor" evidence="4">
    <location>
        <position position="709"/>
    </location>
</feature>
<dbReference type="CDD" id="cd00475">
    <property type="entry name" value="Cis_IPPS"/>
    <property type="match status" value="1"/>
</dbReference>
<dbReference type="GO" id="GO:0008834">
    <property type="term" value="F:ditrans,polycis-undecaprenyl-diphosphate synthase [(2E,6E)-farnesyl-diphosphate specific] activity"/>
    <property type="evidence" value="ECO:0007669"/>
    <property type="project" value="TreeGrafter"/>
</dbReference>
<dbReference type="Gene3D" id="1.10.600.10">
    <property type="entry name" value="Farnesyl Diphosphate Synthase"/>
    <property type="match status" value="1"/>
</dbReference>
<evidence type="ECO:0000256" key="5">
    <source>
        <dbReference type="SAM" id="MobiDB-lite"/>
    </source>
</evidence>
<feature type="binding site" evidence="4">
    <location>
        <position position="678"/>
    </location>
    <ligand>
        <name>substrate</name>
    </ligand>
</feature>
<feature type="binding site" evidence="4">
    <location>
        <position position="829"/>
    </location>
    <ligand>
        <name>substrate</name>
    </ligand>
</feature>
<dbReference type="SUPFAM" id="SSF48576">
    <property type="entry name" value="Terpenoid synthases"/>
    <property type="match status" value="1"/>
</dbReference>
<dbReference type="Pfam" id="PF01255">
    <property type="entry name" value="Prenyltransf"/>
    <property type="match status" value="1"/>
</dbReference>
<feature type="transmembrane region" description="Helical" evidence="6">
    <location>
        <begin position="64"/>
        <end position="87"/>
    </location>
</feature>
<dbReference type="Proteomes" id="UP000622166">
    <property type="component" value="Unassembled WGS sequence"/>
</dbReference>
<dbReference type="InterPro" id="IPR036424">
    <property type="entry name" value="UPP_synth-like_sf"/>
</dbReference>
<name>A0A918UGQ8_9ACTN</name>
<keyword evidence="6" id="KW-0812">Transmembrane</keyword>
<keyword evidence="3 4" id="KW-0460">Magnesium</keyword>
<dbReference type="GO" id="GO:0005886">
    <property type="term" value="C:plasma membrane"/>
    <property type="evidence" value="ECO:0007669"/>
    <property type="project" value="TreeGrafter"/>
</dbReference>
<dbReference type="GO" id="GO:0030145">
    <property type="term" value="F:manganese ion binding"/>
    <property type="evidence" value="ECO:0007669"/>
    <property type="project" value="TreeGrafter"/>
</dbReference>
<reference evidence="7" key="2">
    <citation type="submission" date="2020-09" db="EMBL/GenBank/DDBJ databases">
        <authorList>
            <person name="Sun Q."/>
            <person name="Ohkuma M."/>
        </authorList>
    </citation>
    <scope>NUCLEOTIDE SEQUENCE</scope>
    <source>
        <strain evidence="7">JCM 4815</strain>
    </source>
</reference>
<dbReference type="Pfam" id="PF00494">
    <property type="entry name" value="SQS_PSY"/>
    <property type="match status" value="1"/>
</dbReference>
<sequence>MSRWWRCARTAVWHAVLEQSRNRSALVLAVFFVPLWLCLAHLVLPADPVLFLLRAADRPVRLDANAVAELSGALHSLTLVVGFMMFLSTSRSAVFYRRLATAGCPRSCLVPAQGSVLLMWAAPTAAYATAWVCFFRQPERVDVLAAALCVGALVYGAAGILLATLTRSELAGLFTVTVVGFVDLTLQNPVANSCADSPVVRLLPAYGAMQSAVSAVSTGGTPWEHLLLGLWWAAVLSLAALVVFTARTGGRKAAPAARRPVPGGSARERSSGPGPADRSPGGPARAYRLAGITDPEVRAGYEACRRLVRRSRRLDSAIVQLFPPGLRPLLWAMYGYGRTLDGVADAPDDTPRRRAERVGAHSRALETDLRHGRSDDPVRAALVDAVWRWDLPADDLSVMAAGHRLDAARETRLLTWEDWHAYWDGLSFPFGVSRLPALLSGPGMAFTAEDADALHRWSDAHNLVDALRDLREDARQGFVQLPHAVLEEYAVTADDLRQPRSSERVTALVNALADRADAWLDQAACLGGQHPPAAAAWRTVVALQRLELNRMRRRPGRLRHRVRPGTAAPGRDRHPFTTADRIRFHCLLLAGRLRVARAWRRARTAAATPPAVLPVPVPRAATADHPAARTGPLPPAPHPDGARPPRLPADRLPRHVAITMDGSGRWATERGLSRGDGHRAGGRALRDIVYGALEIGLPYLSVYALSAGNRACATADSGTLLRVLRTGLDLRTEELWQRDVRLVWSGSADGLPAGLVRDLDDTVHATRDRAGLTLNLCLNHGGRDEITRAVRALAAQAVRGELTPERITARHVGRQLHRPELPDVDLLVRTAGEQRTSDFLTWQSVHAELVFLDTLWPDADRTHLWTAVRTYTGRERRFGAGTGR</sequence>
<comment type="cofactor">
    <cofactor evidence="4">
        <name>Mg(2+)</name>
        <dbReference type="ChEBI" id="CHEBI:18420"/>
    </cofactor>
    <text evidence="4">Binds 2 magnesium ions per subunit.</text>
</comment>
<feature type="transmembrane region" description="Helical" evidence="6">
    <location>
        <begin position="108"/>
        <end position="131"/>
    </location>
</feature>
<dbReference type="GO" id="GO:0033850">
    <property type="term" value="F:Z-farnesyl diphosphate synthase activity"/>
    <property type="evidence" value="ECO:0007669"/>
    <property type="project" value="TreeGrafter"/>
</dbReference>
<evidence type="ECO:0000256" key="3">
    <source>
        <dbReference type="ARBA" id="ARBA00022842"/>
    </source>
</evidence>
<dbReference type="EC" id="2.5.1.-" evidence="4"/>
<evidence type="ECO:0000256" key="2">
    <source>
        <dbReference type="ARBA" id="ARBA00022723"/>
    </source>
</evidence>
<dbReference type="AlphaFoldDB" id="A0A918UGQ8"/>
<evidence type="ECO:0000256" key="6">
    <source>
        <dbReference type="SAM" id="Phobius"/>
    </source>
</evidence>
<keyword evidence="1 4" id="KW-0808">Transferase</keyword>
<comment type="similarity">
    <text evidence="4">Belongs to the UPP synthase family.</text>
</comment>
<feature type="compositionally biased region" description="Basic and acidic residues" evidence="5">
    <location>
        <begin position="640"/>
        <end position="650"/>
    </location>
</feature>
<keyword evidence="8" id="KW-1185">Reference proteome</keyword>
<reference evidence="7" key="1">
    <citation type="journal article" date="2014" name="Int. J. Syst. Evol. Microbiol.">
        <title>Complete genome sequence of Corynebacterium casei LMG S-19264T (=DSM 44701T), isolated from a smear-ripened cheese.</title>
        <authorList>
            <consortium name="US DOE Joint Genome Institute (JGI-PGF)"/>
            <person name="Walter F."/>
            <person name="Albersmeier A."/>
            <person name="Kalinowski J."/>
            <person name="Ruckert C."/>
        </authorList>
    </citation>
    <scope>NUCLEOTIDE SEQUENCE</scope>
    <source>
        <strain evidence="7">JCM 4815</strain>
    </source>
</reference>
<dbReference type="Gene3D" id="3.40.1180.10">
    <property type="entry name" value="Decaprenyl diphosphate synthase-like"/>
    <property type="match status" value="1"/>
</dbReference>
<feature type="binding site" evidence="4">
    <location>
        <begin position="835"/>
        <end position="837"/>
    </location>
    <ligand>
        <name>substrate</name>
    </ligand>
</feature>
<dbReference type="RefSeq" id="WP_189858341.1">
    <property type="nucleotide sequence ID" value="NZ_BMVW01000003.1"/>
</dbReference>
<feature type="binding site" evidence="4">
    <location>
        <position position="848"/>
    </location>
    <ligand>
        <name>Mg(2+)</name>
        <dbReference type="ChEBI" id="CHEBI:18420"/>
    </ligand>
</feature>
<dbReference type="InterPro" id="IPR002060">
    <property type="entry name" value="Squ/phyt_synthse"/>
</dbReference>
<dbReference type="PANTHER" id="PTHR10291">
    <property type="entry name" value="DEHYDRODOLICHYL DIPHOSPHATE SYNTHASE FAMILY MEMBER"/>
    <property type="match status" value="1"/>
</dbReference>
<evidence type="ECO:0000256" key="1">
    <source>
        <dbReference type="ARBA" id="ARBA00022679"/>
    </source>
</evidence>
<feature type="transmembrane region" description="Helical" evidence="6">
    <location>
        <begin position="143"/>
        <end position="163"/>
    </location>
</feature>
<evidence type="ECO:0000313" key="7">
    <source>
        <dbReference type="EMBL" id="GGZ05350.1"/>
    </source>
</evidence>
<comment type="caution">
    <text evidence="4">Lacks conserved residue(s) required for the propagation of feature annotation.</text>
</comment>
<feature type="transmembrane region" description="Helical" evidence="6">
    <location>
        <begin position="25"/>
        <end position="44"/>
    </location>
</feature>
<dbReference type="InterPro" id="IPR008949">
    <property type="entry name" value="Isoprenoid_synthase_dom_sf"/>
</dbReference>
<dbReference type="NCBIfam" id="TIGR00055">
    <property type="entry name" value="uppS"/>
    <property type="match status" value="1"/>
</dbReference>
<organism evidence="7 8">
    <name type="scientific">Streptomyces poonensis</name>
    <dbReference type="NCBI Taxonomy" id="68255"/>
    <lineage>
        <taxon>Bacteria</taxon>
        <taxon>Bacillati</taxon>
        <taxon>Actinomycetota</taxon>
        <taxon>Actinomycetes</taxon>
        <taxon>Kitasatosporales</taxon>
        <taxon>Streptomycetaceae</taxon>
        <taxon>Streptomyces</taxon>
    </lineage>
</organism>
<dbReference type="EMBL" id="BMVW01000003">
    <property type="protein sequence ID" value="GGZ05350.1"/>
    <property type="molecule type" value="Genomic_DNA"/>
</dbReference>
<dbReference type="PANTHER" id="PTHR10291:SF0">
    <property type="entry name" value="DEHYDRODOLICHYL DIPHOSPHATE SYNTHASE 2"/>
    <property type="match status" value="1"/>
</dbReference>
<accession>A0A918UGQ8</accession>
<dbReference type="InterPro" id="IPR018520">
    <property type="entry name" value="UPP_synth-like_CS"/>
</dbReference>
<keyword evidence="2 4" id="KW-0479">Metal-binding</keyword>
<proteinExistence type="inferred from homology"/>
<comment type="function">
    <text evidence="4">Catalyzes the condensation of isopentenyl diphosphate (IPP) with allylic pyrophosphates generating different type of terpenoids.</text>
</comment>
<dbReference type="PROSITE" id="PS01066">
    <property type="entry name" value="UPP_SYNTHASE"/>
    <property type="match status" value="1"/>
</dbReference>
<comment type="subunit">
    <text evidence="4">Homodimer.</text>
</comment>
<feature type="active site" evidence="4">
    <location>
        <position position="661"/>
    </location>
</feature>